<dbReference type="InterPro" id="IPR010727">
    <property type="entry name" value="DUF1302"/>
</dbReference>
<dbReference type="EMBL" id="CAADFT010000040">
    <property type="protein sequence ID" value="VFK44780.1"/>
    <property type="molecule type" value="Genomic_DNA"/>
</dbReference>
<protein>
    <recommendedName>
        <fullName evidence="3">DUF1302 domain-containing protein</fullName>
    </recommendedName>
</protein>
<evidence type="ECO:0000256" key="1">
    <source>
        <dbReference type="SAM" id="SignalP"/>
    </source>
</evidence>
<proteinExistence type="predicted"/>
<dbReference type="Pfam" id="PF06980">
    <property type="entry name" value="DUF1302"/>
    <property type="match status" value="1"/>
</dbReference>
<keyword evidence="1" id="KW-0732">Signal</keyword>
<organism evidence="2">
    <name type="scientific">Candidatus Kentrum sp. TC</name>
    <dbReference type="NCBI Taxonomy" id="2126339"/>
    <lineage>
        <taxon>Bacteria</taxon>
        <taxon>Pseudomonadati</taxon>
        <taxon>Pseudomonadota</taxon>
        <taxon>Gammaproteobacteria</taxon>
        <taxon>Candidatus Kentrum</taxon>
    </lineage>
</organism>
<evidence type="ECO:0008006" key="3">
    <source>
        <dbReference type="Google" id="ProtNLM"/>
    </source>
</evidence>
<feature type="chain" id="PRO_5019182078" description="DUF1302 domain-containing protein" evidence="1">
    <location>
        <begin position="28"/>
        <end position="568"/>
    </location>
</feature>
<reference evidence="2" key="1">
    <citation type="submission" date="2019-02" db="EMBL/GenBank/DDBJ databases">
        <authorList>
            <person name="Gruber-Vodicka R. H."/>
            <person name="Seah K. B. B."/>
        </authorList>
    </citation>
    <scope>NUCLEOTIDE SEQUENCE</scope>
    <source>
        <strain evidence="2">BECK_BZ125</strain>
    </source>
</reference>
<accession>A0A450YT99</accession>
<sequence length="568" mass="61680">MTYLQGLGRFVAVSSSLVFLSPTLAPAVEFDGGVITGNVDTTLSFGAISRVQGRDNSIICAANGGAAYGCNADDGNLNYDTGIVSQVWKVISDVEVNHKDGNFGAFFRVRGFVDTENNGASDAKRTRLSDRALDLVGRRADVLDAYGWAKFDVGDRPAEVRFGKHVLNWGESTFIGGGLNAVSPIDVAALRMPGAEVREALLPVNMLSAAMDITKALSTEVFYQIEWEKTIAEPAGSYFSTNDFATEGANRVYLGWGAVPEGAPSVTIPRSGDNSARNGGQWGVALRYFSQELNDTEFGFYYMNHHSRTPVFSGTGGPLNYFAEYPEDIDLFGTSFNTDLGKWAIQGEYSFRKDAPLQIDDIELLFAASGVPSTLHQLDATYAPGQYVRGYIERDVSQLQGTVSRAFGNVMGANEFVFVAEAAVTHVHDMPDKGALRLEGPGTFTSGNPYHATNFPGAQHTGKAAESWDHFADATSWGYQLAGRWSYDNVFKGINLLPHIAFAHDVSGVSPGPGENFIEDRKAVTLGLGATYKGQWETDLSYTSFFGAGRYNLLNDRDFVAFNLKYLF</sequence>
<name>A0A450YT99_9GAMM</name>
<dbReference type="AlphaFoldDB" id="A0A450YT99"/>
<gene>
    <name evidence="2" type="ORF">BECKTC1821E_GA0114239_10402</name>
</gene>
<feature type="signal peptide" evidence="1">
    <location>
        <begin position="1"/>
        <end position="27"/>
    </location>
</feature>
<evidence type="ECO:0000313" key="2">
    <source>
        <dbReference type="EMBL" id="VFK44780.1"/>
    </source>
</evidence>